<reference evidence="2 3" key="1">
    <citation type="submission" date="2019-11" db="EMBL/GenBank/DDBJ databases">
        <title>Comparison of genomes from free-living endosymbiotic cyanobacteria isolated from Azolla.</title>
        <authorList>
            <person name="Thiel T."/>
            <person name="Pratte B."/>
        </authorList>
    </citation>
    <scope>NUCLEOTIDE SEQUENCE [LARGE SCALE GENOMIC DNA]</scope>
    <source>
        <strain evidence="2 3">N2B</strain>
    </source>
</reference>
<feature type="domain" description="DUF3616" evidence="1">
    <location>
        <begin position="24"/>
        <end position="350"/>
    </location>
</feature>
<keyword evidence="3" id="KW-1185">Reference proteome</keyword>
<evidence type="ECO:0000313" key="3">
    <source>
        <dbReference type="Proteomes" id="UP000570851"/>
    </source>
</evidence>
<dbReference type="Pfam" id="PF12275">
    <property type="entry name" value="DUF3616"/>
    <property type="match status" value="1"/>
</dbReference>
<sequence>MVKFRPLQQVSLIFNNTFQQHREDISAILLTQEKHLWLGSDETATIERLYLVDGDKFSDHKQFRVAEFIDLPAPEDEEIDIEGLAYADNYLWFTGSHSYKRKNIKSDNTDEKNISRLAKVTSEENRYILGRIPLVKGQLFKSCSHPQDAGKRLVAAKLELIKQGNVLMSALADDQHLGFFVKAAIPGKDNGFDVEGLAVYENKVFLGLRGPVLRGWAIILEIALQDSQPGLMRLWESEKGGKTYKKHFVWLNGLGIRDLCLAGKDLLILAGPTMDLDGPVQVYRLENGVNLQENILNKPELVQEIPYGDRNDHAEGITLFEDVSGVPSILVVYDSPAQNRLVGDASVIADVFPLG</sequence>
<proteinExistence type="predicted"/>
<evidence type="ECO:0000259" key="1">
    <source>
        <dbReference type="Pfam" id="PF12275"/>
    </source>
</evidence>
<evidence type="ECO:0000313" key="2">
    <source>
        <dbReference type="EMBL" id="MBC1302857.1"/>
    </source>
</evidence>
<accession>A0ABR6S8X2</accession>
<dbReference type="RefSeq" id="WP_011317225.1">
    <property type="nucleotide sequence ID" value="NZ_JACKZP010000044.1"/>
</dbReference>
<dbReference type="Proteomes" id="UP000570851">
    <property type="component" value="Unassembled WGS sequence"/>
</dbReference>
<protein>
    <submittedName>
        <fullName evidence="2">DUF3616 domain-containing protein</fullName>
    </submittedName>
</protein>
<comment type="caution">
    <text evidence="2">The sequence shown here is derived from an EMBL/GenBank/DDBJ whole genome shotgun (WGS) entry which is preliminary data.</text>
</comment>
<organism evidence="2 3">
    <name type="scientific">Trichormus variabilis N2B</name>
    <dbReference type="NCBI Taxonomy" id="2681315"/>
    <lineage>
        <taxon>Bacteria</taxon>
        <taxon>Bacillati</taxon>
        <taxon>Cyanobacteriota</taxon>
        <taxon>Cyanophyceae</taxon>
        <taxon>Nostocales</taxon>
        <taxon>Nostocaceae</taxon>
        <taxon>Trichormus</taxon>
    </lineage>
</organism>
<name>A0ABR6S8X2_ANAVA</name>
<dbReference type="InterPro" id="IPR022060">
    <property type="entry name" value="DUF3616"/>
</dbReference>
<dbReference type="EMBL" id="JACKZP010000044">
    <property type="protein sequence ID" value="MBC1302857.1"/>
    <property type="molecule type" value="Genomic_DNA"/>
</dbReference>
<gene>
    <name evidence="2" type="ORF">GNE12_13140</name>
</gene>
<dbReference type="GeneID" id="58722989"/>